<dbReference type="InterPro" id="IPR009057">
    <property type="entry name" value="Homeodomain-like_sf"/>
</dbReference>
<protein>
    <submittedName>
        <fullName evidence="6">Helix-turn-helix domain-containing protein</fullName>
    </submittedName>
</protein>
<accession>A0ABZ0ILI8</accession>
<evidence type="ECO:0000313" key="7">
    <source>
        <dbReference type="Proteomes" id="UP001302349"/>
    </source>
</evidence>
<feature type="transmembrane region" description="Helical" evidence="4">
    <location>
        <begin position="100"/>
        <end position="119"/>
    </location>
</feature>
<dbReference type="PANTHER" id="PTHR43280">
    <property type="entry name" value="ARAC-FAMILY TRANSCRIPTIONAL REGULATOR"/>
    <property type="match status" value="1"/>
</dbReference>
<feature type="transmembrane region" description="Helical" evidence="4">
    <location>
        <begin position="71"/>
        <end position="88"/>
    </location>
</feature>
<feature type="transmembrane region" description="Helical" evidence="4">
    <location>
        <begin position="212"/>
        <end position="233"/>
    </location>
</feature>
<feature type="domain" description="HTH araC/xylS-type" evidence="5">
    <location>
        <begin position="268"/>
        <end position="372"/>
    </location>
</feature>
<evidence type="ECO:0000259" key="5">
    <source>
        <dbReference type="PROSITE" id="PS01124"/>
    </source>
</evidence>
<evidence type="ECO:0000256" key="4">
    <source>
        <dbReference type="SAM" id="Phobius"/>
    </source>
</evidence>
<dbReference type="Gene3D" id="1.10.10.60">
    <property type="entry name" value="Homeodomain-like"/>
    <property type="match status" value="2"/>
</dbReference>
<dbReference type="InterPro" id="IPR020449">
    <property type="entry name" value="Tscrpt_reg_AraC-type_HTH"/>
</dbReference>
<evidence type="ECO:0000256" key="2">
    <source>
        <dbReference type="ARBA" id="ARBA00023125"/>
    </source>
</evidence>
<keyword evidence="1" id="KW-0805">Transcription regulation</keyword>
<keyword evidence="4" id="KW-0472">Membrane</keyword>
<dbReference type="RefSeq" id="WP_317488640.1">
    <property type="nucleotide sequence ID" value="NZ_CP136051.1"/>
</dbReference>
<dbReference type="PROSITE" id="PS01124">
    <property type="entry name" value="HTH_ARAC_FAMILY_2"/>
    <property type="match status" value="1"/>
</dbReference>
<dbReference type="PROSITE" id="PS00041">
    <property type="entry name" value="HTH_ARAC_FAMILY_1"/>
    <property type="match status" value="1"/>
</dbReference>
<dbReference type="InterPro" id="IPR018062">
    <property type="entry name" value="HTH_AraC-typ_CS"/>
</dbReference>
<proteinExistence type="predicted"/>
<keyword evidence="3" id="KW-0804">Transcription</keyword>
<evidence type="ECO:0000256" key="1">
    <source>
        <dbReference type="ARBA" id="ARBA00023015"/>
    </source>
</evidence>
<keyword evidence="2" id="KW-0238">DNA-binding</keyword>
<sequence>MDIVLNTLLPIIILQVLLLAFFLFALKKGKKLSNRLLALFFLFLGINFSDGLIGLTGFYQQYPAIAHLEDGFALLLGPLLLFYTRSVVYEGFQMKTSHLLHLLPFIIITTTFQVFYHSYSQEEQLFVQKSIANRQLPPGFYFSVALVYGHVLSYFFLALKEIRFYQQRIKDLFSSTEKISLAWLRFLILTMTGILLFSLVNVMAPYAGLDAWFQPTFAIVVGLFFLFVNAVVFKGLQQPEIFAGLEQKDTAKYTSSTLSSEEKQALKDKLIQLVENEKLYLDPEISLEQLCAKLEVAPKKLSQVLNEQLGQSYYDFINSYRINEAMTILSNSPDSKLTVLEVLYKVGFNSKSSFNTIFKEKTGTTPSAFRKEALHKLAAST</sequence>
<keyword evidence="4" id="KW-1133">Transmembrane helix</keyword>
<gene>
    <name evidence="6" type="ORF">RT717_22720</name>
</gene>
<evidence type="ECO:0000313" key="6">
    <source>
        <dbReference type="EMBL" id="WOK05893.1"/>
    </source>
</evidence>
<dbReference type="Proteomes" id="UP001302349">
    <property type="component" value="Chromosome"/>
</dbReference>
<evidence type="ECO:0000256" key="3">
    <source>
        <dbReference type="ARBA" id="ARBA00023163"/>
    </source>
</evidence>
<reference evidence="6 7" key="1">
    <citation type="journal article" date="2023" name="Microbiol. Resour. Announc.">
        <title>Complete Genome Sequence of Imperialibacter roseus strain P4T.</title>
        <authorList>
            <person name="Tizabi D.R."/>
            <person name="Bachvaroff T."/>
            <person name="Hill R.T."/>
        </authorList>
    </citation>
    <scope>NUCLEOTIDE SEQUENCE [LARGE SCALE GENOMIC DNA]</scope>
    <source>
        <strain evidence="6 7">P4T</strain>
    </source>
</reference>
<feature type="transmembrane region" description="Helical" evidence="4">
    <location>
        <begin position="180"/>
        <end position="200"/>
    </location>
</feature>
<keyword evidence="7" id="KW-1185">Reference proteome</keyword>
<feature type="transmembrane region" description="Helical" evidence="4">
    <location>
        <begin position="139"/>
        <end position="159"/>
    </location>
</feature>
<name>A0ABZ0ILI8_9BACT</name>
<feature type="transmembrane region" description="Helical" evidence="4">
    <location>
        <begin position="6"/>
        <end position="26"/>
    </location>
</feature>
<keyword evidence="4" id="KW-0812">Transmembrane</keyword>
<dbReference type="SUPFAM" id="SSF46689">
    <property type="entry name" value="Homeodomain-like"/>
    <property type="match status" value="1"/>
</dbReference>
<dbReference type="PRINTS" id="PR00032">
    <property type="entry name" value="HTHARAC"/>
</dbReference>
<dbReference type="SMART" id="SM00342">
    <property type="entry name" value="HTH_ARAC"/>
    <property type="match status" value="1"/>
</dbReference>
<dbReference type="Pfam" id="PF12833">
    <property type="entry name" value="HTH_18"/>
    <property type="match status" value="1"/>
</dbReference>
<dbReference type="PANTHER" id="PTHR43280:SF29">
    <property type="entry name" value="ARAC-FAMILY TRANSCRIPTIONAL REGULATOR"/>
    <property type="match status" value="1"/>
</dbReference>
<feature type="transmembrane region" description="Helical" evidence="4">
    <location>
        <begin position="38"/>
        <end position="59"/>
    </location>
</feature>
<dbReference type="InterPro" id="IPR018060">
    <property type="entry name" value="HTH_AraC"/>
</dbReference>
<organism evidence="6 7">
    <name type="scientific">Imperialibacter roseus</name>
    <dbReference type="NCBI Taxonomy" id="1324217"/>
    <lineage>
        <taxon>Bacteria</taxon>
        <taxon>Pseudomonadati</taxon>
        <taxon>Bacteroidota</taxon>
        <taxon>Cytophagia</taxon>
        <taxon>Cytophagales</taxon>
        <taxon>Flammeovirgaceae</taxon>
        <taxon>Imperialibacter</taxon>
    </lineage>
</organism>
<dbReference type="EMBL" id="CP136051">
    <property type="protein sequence ID" value="WOK05893.1"/>
    <property type="molecule type" value="Genomic_DNA"/>
</dbReference>